<protein>
    <submittedName>
        <fullName evidence="2">GMP synthase</fullName>
    </submittedName>
</protein>
<dbReference type="CDD" id="cd01741">
    <property type="entry name" value="GATase1_1"/>
    <property type="match status" value="1"/>
</dbReference>
<dbReference type="InterPro" id="IPR044992">
    <property type="entry name" value="ChyE-like"/>
</dbReference>
<dbReference type="Proteomes" id="UP000616837">
    <property type="component" value="Unassembled WGS sequence"/>
</dbReference>
<reference evidence="2 3" key="1">
    <citation type="submission" date="2020-08" db="EMBL/GenBank/DDBJ databases">
        <title>A Genomic Blueprint of the Chicken Gut Microbiome.</title>
        <authorList>
            <person name="Gilroy R."/>
            <person name="Ravi A."/>
            <person name="Getino M."/>
            <person name="Pursley I."/>
            <person name="Horton D.L."/>
            <person name="Alikhan N.-F."/>
            <person name="Baker D."/>
            <person name="Gharbi K."/>
            <person name="Hall N."/>
            <person name="Watson M."/>
            <person name="Adriaenssens E.M."/>
            <person name="Foster-Nyarko E."/>
            <person name="Jarju S."/>
            <person name="Secka A."/>
            <person name="Antonio M."/>
            <person name="Oren A."/>
            <person name="Chaudhuri R."/>
            <person name="La Ragione R.M."/>
            <person name="Hildebrand F."/>
            <person name="Pallen M.J."/>
        </authorList>
    </citation>
    <scope>NUCLEOTIDE SEQUENCE [LARGE SCALE GENOMIC DNA]</scope>
    <source>
        <strain evidence="2 3">Sa3CUN2</strain>
    </source>
</reference>
<dbReference type="InterPro" id="IPR029062">
    <property type="entry name" value="Class_I_gatase-like"/>
</dbReference>
<organism evidence="2 3">
    <name type="scientific">Limosilactobacillus avistercoris</name>
    <dbReference type="NCBI Taxonomy" id="2762243"/>
    <lineage>
        <taxon>Bacteria</taxon>
        <taxon>Bacillati</taxon>
        <taxon>Bacillota</taxon>
        <taxon>Bacilli</taxon>
        <taxon>Lactobacillales</taxon>
        <taxon>Lactobacillaceae</taxon>
        <taxon>Limosilactobacillus</taxon>
    </lineage>
</organism>
<dbReference type="InterPro" id="IPR017926">
    <property type="entry name" value="GATASE"/>
</dbReference>
<evidence type="ECO:0000259" key="1">
    <source>
        <dbReference type="Pfam" id="PF00117"/>
    </source>
</evidence>
<feature type="domain" description="Glutamine amidotransferase" evidence="1">
    <location>
        <begin position="25"/>
        <end position="184"/>
    </location>
</feature>
<comment type="caution">
    <text evidence="2">The sequence shown here is derived from an EMBL/GenBank/DDBJ whole genome shotgun (WGS) entry which is preliminary data.</text>
</comment>
<dbReference type="EMBL" id="JACSQW010000003">
    <property type="protein sequence ID" value="MBD7894389.1"/>
    <property type="molecule type" value="Genomic_DNA"/>
</dbReference>
<dbReference type="Pfam" id="PF00117">
    <property type="entry name" value="GATase"/>
    <property type="match status" value="1"/>
</dbReference>
<dbReference type="PROSITE" id="PS51273">
    <property type="entry name" value="GATASE_TYPE_1"/>
    <property type="match status" value="1"/>
</dbReference>
<dbReference type="RefSeq" id="WP_191683790.1">
    <property type="nucleotide sequence ID" value="NZ_JACSQW010000003.1"/>
</dbReference>
<dbReference type="PANTHER" id="PTHR42695:SF5">
    <property type="entry name" value="GLUTAMINE AMIDOTRANSFERASE YLR126C-RELATED"/>
    <property type="match status" value="1"/>
</dbReference>
<evidence type="ECO:0000313" key="3">
    <source>
        <dbReference type="Proteomes" id="UP000616837"/>
    </source>
</evidence>
<name>A0ABR8PAR5_9LACO</name>
<dbReference type="SUPFAM" id="SSF52317">
    <property type="entry name" value="Class I glutamine amidotransferase-like"/>
    <property type="match status" value="1"/>
</dbReference>
<gene>
    <name evidence="2" type="ORF">H9564_01360</name>
</gene>
<keyword evidence="3" id="KW-1185">Reference proteome</keyword>
<evidence type="ECO:0000313" key="2">
    <source>
        <dbReference type="EMBL" id="MBD7894389.1"/>
    </source>
</evidence>
<accession>A0ABR8PAR5</accession>
<dbReference type="Gene3D" id="3.40.50.880">
    <property type="match status" value="1"/>
</dbReference>
<sequence>MRICFIQHEPYVGPGYYLTWARDHQYDVQIINCHVEKPTPQLVQKADMLVVLGGPQNPHTSKQKCSYFDAQAERETIRAFIQQRRMVVGVCLGGQLIGESLGIPYEHSLHKEEGAVQVWLNESGKQDPLLQNFQDSAFLGEWHNDMMGVNSQTPVLAFSEGCPRQIVRYGELVYGLQCHMELTPPDYERLIDKIGDDVKKYQQYQYVQSAKEIRKIDCQTMNRNLVNFLDNLINRYQELNDTQID</sequence>
<dbReference type="PANTHER" id="PTHR42695">
    <property type="entry name" value="GLUTAMINE AMIDOTRANSFERASE YLR126C-RELATED"/>
    <property type="match status" value="1"/>
</dbReference>
<proteinExistence type="predicted"/>